<sequence length="186" mass="21072">MSGTKEWFVTLDEKFRRSVKLGNGDKLEVVGKGSVRLVTEQKVLVVQDVFYVPGLTTNLLSVGEMQEKGLTFLIKNNKGWDSEPESSSSSTTLIWEGCIDEVCDSDADDSKEESNHNPTNEAEDHLVQNEPNVTATDLEPRQRRLPLYLEDYDLSFSQTDLWVMLASAEDPLIFEDAVKEEKWRIV</sequence>
<evidence type="ECO:0000256" key="1">
    <source>
        <dbReference type="SAM" id="MobiDB-lite"/>
    </source>
</evidence>
<feature type="region of interest" description="Disordered" evidence="1">
    <location>
        <begin position="105"/>
        <end position="126"/>
    </location>
</feature>
<gene>
    <name evidence="3" type="ORF">KIW84_044839</name>
</gene>
<dbReference type="Proteomes" id="UP001058974">
    <property type="component" value="Chromosome 4"/>
</dbReference>
<organism evidence="3 4">
    <name type="scientific">Pisum sativum</name>
    <name type="common">Garden pea</name>
    <name type="synonym">Lathyrus oleraceus</name>
    <dbReference type="NCBI Taxonomy" id="3888"/>
    <lineage>
        <taxon>Eukaryota</taxon>
        <taxon>Viridiplantae</taxon>
        <taxon>Streptophyta</taxon>
        <taxon>Embryophyta</taxon>
        <taxon>Tracheophyta</taxon>
        <taxon>Spermatophyta</taxon>
        <taxon>Magnoliopsida</taxon>
        <taxon>eudicotyledons</taxon>
        <taxon>Gunneridae</taxon>
        <taxon>Pentapetalae</taxon>
        <taxon>rosids</taxon>
        <taxon>fabids</taxon>
        <taxon>Fabales</taxon>
        <taxon>Fabaceae</taxon>
        <taxon>Papilionoideae</taxon>
        <taxon>50 kb inversion clade</taxon>
        <taxon>NPAAA clade</taxon>
        <taxon>Hologalegina</taxon>
        <taxon>IRL clade</taxon>
        <taxon>Fabeae</taxon>
        <taxon>Lathyrus</taxon>
    </lineage>
</organism>
<comment type="caution">
    <text evidence="3">The sequence shown here is derived from an EMBL/GenBank/DDBJ whole genome shotgun (WGS) entry which is preliminary data.</text>
</comment>
<dbReference type="InterPro" id="IPR054722">
    <property type="entry name" value="PolX-like_BBD"/>
</dbReference>
<name>A0A9D4XJH0_PEA</name>
<feature type="domain" description="Retrovirus-related Pol polyprotein from transposon TNT 1-94-like beta-barrel" evidence="2">
    <location>
        <begin position="1"/>
        <end position="69"/>
    </location>
</feature>
<protein>
    <recommendedName>
        <fullName evidence="2">Retrovirus-related Pol polyprotein from transposon TNT 1-94-like beta-barrel domain-containing protein</fullName>
    </recommendedName>
</protein>
<reference evidence="3 4" key="1">
    <citation type="journal article" date="2022" name="Nat. Genet.">
        <title>Improved pea reference genome and pan-genome highlight genomic features and evolutionary characteristics.</title>
        <authorList>
            <person name="Yang T."/>
            <person name="Liu R."/>
            <person name="Luo Y."/>
            <person name="Hu S."/>
            <person name="Wang D."/>
            <person name="Wang C."/>
            <person name="Pandey M.K."/>
            <person name="Ge S."/>
            <person name="Xu Q."/>
            <person name="Li N."/>
            <person name="Li G."/>
            <person name="Huang Y."/>
            <person name="Saxena R.K."/>
            <person name="Ji Y."/>
            <person name="Li M."/>
            <person name="Yan X."/>
            <person name="He Y."/>
            <person name="Liu Y."/>
            <person name="Wang X."/>
            <person name="Xiang C."/>
            <person name="Varshney R.K."/>
            <person name="Ding H."/>
            <person name="Gao S."/>
            <person name="Zong X."/>
        </authorList>
    </citation>
    <scope>NUCLEOTIDE SEQUENCE [LARGE SCALE GENOMIC DNA]</scope>
    <source>
        <strain evidence="3 4">cv. Zhongwan 6</strain>
    </source>
</reference>
<proteinExistence type="predicted"/>
<dbReference type="Gramene" id="Psat04G0483900-T1">
    <property type="protein sequence ID" value="KAI5421144.1"/>
    <property type="gene ID" value="KIW84_044839"/>
</dbReference>
<dbReference type="EMBL" id="JAMSHJ010000004">
    <property type="protein sequence ID" value="KAI5421144.1"/>
    <property type="molecule type" value="Genomic_DNA"/>
</dbReference>
<keyword evidence="4" id="KW-1185">Reference proteome</keyword>
<dbReference type="AlphaFoldDB" id="A0A9D4XJH0"/>
<dbReference type="Pfam" id="PF22936">
    <property type="entry name" value="Pol_BBD"/>
    <property type="match status" value="1"/>
</dbReference>
<evidence type="ECO:0000313" key="3">
    <source>
        <dbReference type="EMBL" id="KAI5421144.1"/>
    </source>
</evidence>
<evidence type="ECO:0000259" key="2">
    <source>
        <dbReference type="Pfam" id="PF22936"/>
    </source>
</evidence>
<accession>A0A9D4XJH0</accession>
<evidence type="ECO:0000313" key="4">
    <source>
        <dbReference type="Proteomes" id="UP001058974"/>
    </source>
</evidence>